<feature type="transmembrane region" description="Helical" evidence="1">
    <location>
        <begin position="6"/>
        <end position="22"/>
    </location>
</feature>
<feature type="transmembrane region" description="Helical" evidence="1">
    <location>
        <begin position="34"/>
        <end position="53"/>
    </location>
</feature>
<feature type="transmembrane region" description="Helical" evidence="1">
    <location>
        <begin position="271"/>
        <end position="289"/>
    </location>
</feature>
<dbReference type="AlphaFoldDB" id="A0A0A2WQI6"/>
<dbReference type="eggNOG" id="COG5505">
    <property type="taxonomic scope" value="Bacteria"/>
</dbReference>
<keyword evidence="1" id="KW-0812">Transmembrane</keyword>
<dbReference type="PANTHER" id="PTHR34289:SF8">
    <property type="entry name" value="DUF819 DOMAIN-CONTAINING PROTEIN"/>
    <property type="match status" value="1"/>
</dbReference>
<evidence type="ECO:0000313" key="3">
    <source>
        <dbReference type="Proteomes" id="UP000030518"/>
    </source>
</evidence>
<dbReference type="InterPro" id="IPR008537">
    <property type="entry name" value="DUF819"/>
</dbReference>
<protein>
    <submittedName>
        <fullName evidence="2">Putative integral membrane protein</fullName>
    </submittedName>
</protein>
<feature type="transmembrane region" description="Helical" evidence="1">
    <location>
        <begin position="324"/>
        <end position="345"/>
    </location>
</feature>
<accession>A0A0A2WQI6</accession>
<feature type="transmembrane region" description="Helical" evidence="1">
    <location>
        <begin position="213"/>
        <end position="233"/>
    </location>
</feature>
<proteinExistence type="predicted"/>
<dbReference type="PANTHER" id="PTHR34289">
    <property type="entry name" value="PROTEIN, PUTATIVE (DUF819)-RELATED"/>
    <property type="match status" value="1"/>
</dbReference>
<name>A0A0A2WQI6_9GAMM</name>
<dbReference type="Proteomes" id="UP000030518">
    <property type="component" value="Unassembled WGS sequence"/>
</dbReference>
<dbReference type="Pfam" id="PF05684">
    <property type="entry name" value="DUF819"/>
    <property type="match status" value="1"/>
</dbReference>
<comment type="caution">
    <text evidence="2">The sequence shown here is derived from an EMBL/GenBank/DDBJ whole genome shotgun (WGS) entry which is preliminary data.</text>
</comment>
<feature type="transmembrane region" description="Helical" evidence="1">
    <location>
        <begin position="295"/>
        <end position="317"/>
    </location>
</feature>
<keyword evidence="1" id="KW-0472">Membrane</keyword>
<dbReference type="PATRIC" id="fig|1300345.3.peg.408"/>
<reference evidence="2 3" key="1">
    <citation type="submission" date="2014-09" db="EMBL/GenBank/DDBJ databases">
        <title>Genome sequences of Lysobacter dokdonensis DS-58.</title>
        <authorList>
            <person name="Kim J.F."/>
            <person name="Kwak M.-J."/>
        </authorList>
    </citation>
    <scope>NUCLEOTIDE SEQUENCE [LARGE SCALE GENOMIC DNA]</scope>
    <source>
        <strain evidence="2 3">DS-58</strain>
    </source>
</reference>
<feature type="transmembrane region" description="Helical" evidence="1">
    <location>
        <begin position="65"/>
        <end position="82"/>
    </location>
</feature>
<feature type="transmembrane region" description="Helical" evidence="1">
    <location>
        <begin position="157"/>
        <end position="178"/>
    </location>
</feature>
<evidence type="ECO:0000256" key="1">
    <source>
        <dbReference type="SAM" id="Phobius"/>
    </source>
</evidence>
<feature type="transmembrane region" description="Helical" evidence="1">
    <location>
        <begin position="94"/>
        <end position="116"/>
    </location>
</feature>
<sequence>MIQAVWPYLALMLLIAGLFPMLERRTQWRVFSVMPPIVMVYLLVTGLSVAGLWKIEGDIQAAQKTLIAQILPAMLFLLMIHCDLRNIFRLGPRVLAVFFSTTVCLFIAFVTTYLIFRYALPANTAWQPLAALSGSWVGGSANLVAVAQGAGLSEQSMALALLTDALCYSVWVAVLFSVGRLAPAFDRWTRAISSADIAASVPESKDPITFDAVLLWLGLALGAGVVSRALAALLPESMYVSPTSYTIMIATVLGLVVAHTPLARFPGSSKIASALLIFIVAILASQSNFEGIGAAPWYLACGLSILIIHAVLLALLAKLFRFDLYLCGISSLAHVGGVAATPVLAASYSPALVPVGILLALLGYILGTGFGLVMAQVLTALAP</sequence>
<keyword evidence="1" id="KW-1133">Transmembrane helix</keyword>
<organism evidence="2 3">
    <name type="scientific">Lysobacter dokdonensis DS-58</name>
    <dbReference type="NCBI Taxonomy" id="1300345"/>
    <lineage>
        <taxon>Bacteria</taxon>
        <taxon>Pseudomonadati</taxon>
        <taxon>Pseudomonadota</taxon>
        <taxon>Gammaproteobacteria</taxon>
        <taxon>Lysobacterales</taxon>
        <taxon>Lysobacteraceae</taxon>
        <taxon>Noviluteimonas</taxon>
    </lineage>
</organism>
<feature type="transmembrane region" description="Helical" evidence="1">
    <location>
        <begin position="239"/>
        <end position="259"/>
    </location>
</feature>
<dbReference type="STRING" id="1300345.LF41_1087"/>
<evidence type="ECO:0000313" key="2">
    <source>
        <dbReference type="EMBL" id="KGQ20550.1"/>
    </source>
</evidence>
<dbReference type="EMBL" id="JRKJ01000002">
    <property type="protein sequence ID" value="KGQ20550.1"/>
    <property type="molecule type" value="Genomic_DNA"/>
</dbReference>
<gene>
    <name evidence="2" type="ORF">LF41_1087</name>
</gene>
<dbReference type="OrthoDB" id="653763at2"/>
<feature type="transmembrane region" description="Helical" evidence="1">
    <location>
        <begin position="357"/>
        <end position="382"/>
    </location>
</feature>
<keyword evidence="3" id="KW-1185">Reference proteome</keyword>
<dbReference type="RefSeq" id="WP_036165007.1">
    <property type="nucleotide sequence ID" value="NZ_JRKJ01000002.1"/>
</dbReference>